<dbReference type="GO" id="GO:0044594">
    <property type="term" value="F:17-beta-hydroxysteroid dehydrogenase (NAD+) activity"/>
    <property type="evidence" value="ECO:0007669"/>
    <property type="project" value="TreeGrafter"/>
</dbReference>
<dbReference type="SUPFAM" id="SSF54637">
    <property type="entry name" value="Thioesterase/thiol ester dehydrase-isomerase"/>
    <property type="match status" value="2"/>
</dbReference>
<proteinExistence type="predicted"/>
<dbReference type="InterPro" id="IPR054357">
    <property type="entry name" value="MFE-2_N"/>
</dbReference>
<dbReference type="AlphaFoldDB" id="A0A381PWL3"/>
<evidence type="ECO:0000259" key="2">
    <source>
        <dbReference type="Pfam" id="PF22622"/>
    </source>
</evidence>
<evidence type="ECO:0000313" key="3">
    <source>
        <dbReference type="EMBL" id="SUZ70968.1"/>
    </source>
</evidence>
<dbReference type="PANTHER" id="PTHR13078">
    <property type="entry name" value="PEROXISOMAL MULTIFUNCTIONAL ENZYME TYPE 2-RELATED"/>
    <property type="match status" value="1"/>
</dbReference>
<evidence type="ECO:0000259" key="1">
    <source>
        <dbReference type="Pfam" id="PF01575"/>
    </source>
</evidence>
<reference evidence="3" key="1">
    <citation type="submission" date="2018-05" db="EMBL/GenBank/DDBJ databases">
        <authorList>
            <person name="Lanie J.A."/>
            <person name="Ng W.-L."/>
            <person name="Kazmierczak K.M."/>
            <person name="Andrzejewski T.M."/>
            <person name="Davidsen T.M."/>
            <person name="Wayne K.J."/>
            <person name="Tettelin H."/>
            <person name="Glass J.I."/>
            <person name="Rusch D."/>
            <person name="Podicherti R."/>
            <person name="Tsui H.-C.T."/>
            <person name="Winkler M.E."/>
        </authorList>
    </citation>
    <scope>NUCLEOTIDE SEQUENCE</scope>
</reference>
<dbReference type="CDD" id="cd03448">
    <property type="entry name" value="HDE_HSD"/>
    <property type="match status" value="1"/>
</dbReference>
<feature type="non-terminal residue" evidence="3">
    <location>
        <position position="1"/>
    </location>
</feature>
<dbReference type="InterPro" id="IPR002539">
    <property type="entry name" value="MaoC-like_dom"/>
</dbReference>
<accession>A0A381PWL3</accession>
<sequence>VATYQATQALPDGKPGPWGEPVAIRYDRRDVLLYAVGIGTQDLRFVYEGHPQFAVFPTFAIRWGGSGAPVDTSLIPSSPGPLNIDAERHLEVLAPLPISGEVTVRSRLIGVHPRGTGNGFCEYESLVTDASGNDCVRMVNGSFRRGVEKLGDIEPFEGAGATFSEKLVAPDRPPDFSSTTLIPANQAHVYRLSGDYNPLHIDPESASFGGFDEPILHGLCTFGHCAHLLLEGLCGGDASRFRRIKVRFSAPVFLGETLQIEAWADGENRFQFEGRVDERTVVSNAYFEFE</sequence>
<dbReference type="Pfam" id="PF01575">
    <property type="entry name" value="MaoC_dehydratas"/>
    <property type="match status" value="1"/>
</dbReference>
<dbReference type="GO" id="GO:0006635">
    <property type="term" value="P:fatty acid beta-oxidation"/>
    <property type="evidence" value="ECO:0007669"/>
    <property type="project" value="TreeGrafter"/>
</dbReference>
<dbReference type="Gene3D" id="3.10.129.10">
    <property type="entry name" value="Hotdog Thioesterase"/>
    <property type="match status" value="1"/>
</dbReference>
<dbReference type="InterPro" id="IPR029069">
    <property type="entry name" value="HotDog_dom_sf"/>
</dbReference>
<dbReference type="PANTHER" id="PTHR13078:SF56">
    <property type="entry name" value="PEROXISOMAL MULTIFUNCTIONAL ENZYME TYPE 2"/>
    <property type="match status" value="1"/>
</dbReference>
<organism evidence="3">
    <name type="scientific">marine metagenome</name>
    <dbReference type="NCBI Taxonomy" id="408172"/>
    <lineage>
        <taxon>unclassified sequences</taxon>
        <taxon>metagenomes</taxon>
        <taxon>ecological metagenomes</taxon>
    </lineage>
</organism>
<feature type="domain" description="MaoC-like" evidence="1">
    <location>
        <begin position="169"/>
        <end position="277"/>
    </location>
</feature>
<protein>
    <submittedName>
        <fullName evidence="3">Uncharacterized protein</fullName>
    </submittedName>
</protein>
<feature type="domain" description="Peroxisomal multifunctional enzyme type 2-like N-terminal" evidence="2">
    <location>
        <begin position="25"/>
        <end position="146"/>
    </location>
</feature>
<name>A0A381PWL3_9ZZZZ</name>
<dbReference type="EMBL" id="UINC01001106">
    <property type="protein sequence ID" value="SUZ70968.1"/>
    <property type="molecule type" value="Genomic_DNA"/>
</dbReference>
<dbReference type="GO" id="GO:0004300">
    <property type="term" value="F:enoyl-CoA hydratase activity"/>
    <property type="evidence" value="ECO:0007669"/>
    <property type="project" value="TreeGrafter"/>
</dbReference>
<dbReference type="GO" id="GO:0003857">
    <property type="term" value="F:(3S)-3-hydroxyacyl-CoA dehydrogenase (NAD+) activity"/>
    <property type="evidence" value="ECO:0007669"/>
    <property type="project" value="TreeGrafter"/>
</dbReference>
<gene>
    <name evidence="3" type="ORF">METZ01_LOCUS23822</name>
</gene>
<dbReference type="GO" id="GO:0005777">
    <property type="term" value="C:peroxisome"/>
    <property type="evidence" value="ECO:0007669"/>
    <property type="project" value="TreeGrafter"/>
</dbReference>
<dbReference type="Pfam" id="PF22622">
    <property type="entry name" value="MFE-2_hydrat-2_N"/>
    <property type="match status" value="1"/>
</dbReference>